<accession>A0ACC0INE5</accession>
<keyword evidence="2" id="KW-1185">Reference proteome</keyword>
<dbReference type="Proteomes" id="UP001060215">
    <property type="component" value="Chromosome 3"/>
</dbReference>
<sequence length="75" mass="8692">MDSEQVSAPPALRSIGGEEEWWESLEWDDPHTKTTLQPLFFRIQGLLWNEIEFLISTALHIHRVKSYRRVALSGA</sequence>
<organism evidence="1 2">
    <name type="scientific">Camellia lanceoleosa</name>
    <dbReference type="NCBI Taxonomy" id="1840588"/>
    <lineage>
        <taxon>Eukaryota</taxon>
        <taxon>Viridiplantae</taxon>
        <taxon>Streptophyta</taxon>
        <taxon>Embryophyta</taxon>
        <taxon>Tracheophyta</taxon>
        <taxon>Spermatophyta</taxon>
        <taxon>Magnoliopsida</taxon>
        <taxon>eudicotyledons</taxon>
        <taxon>Gunneridae</taxon>
        <taxon>Pentapetalae</taxon>
        <taxon>asterids</taxon>
        <taxon>Ericales</taxon>
        <taxon>Theaceae</taxon>
        <taxon>Camellia</taxon>
    </lineage>
</organism>
<proteinExistence type="predicted"/>
<dbReference type="EMBL" id="CM045760">
    <property type="protein sequence ID" value="KAI8026034.1"/>
    <property type="molecule type" value="Genomic_DNA"/>
</dbReference>
<comment type="caution">
    <text evidence="1">The sequence shown here is derived from an EMBL/GenBank/DDBJ whole genome shotgun (WGS) entry which is preliminary data.</text>
</comment>
<gene>
    <name evidence="1" type="ORF">LOK49_LG02G03208</name>
</gene>
<evidence type="ECO:0000313" key="1">
    <source>
        <dbReference type="EMBL" id="KAI8026034.1"/>
    </source>
</evidence>
<reference evidence="1 2" key="1">
    <citation type="journal article" date="2022" name="Plant J.">
        <title>Chromosome-level genome of Camellia lanceoleosa provides a valuable resource for understanding genome evolution and self-incompatibility.</title>
        <authorList>
            <person name="Gong W."/>
            <person name="Xiao S."/>
            <person name="Wang L."/>
            <person name="Liao Z."/>
            <person name="Chang Y."/>
            <person name="Mo W."/>
            <person name="Hu G."/>
            <person name="Li W."/>
            <person name="Zhao G."/>
            <person name="Zhu H."/>
            <person name="Hu X."/>
            <person name="Ji K."/>
            <person name="Xiang X."/>
            <person name="Song Q."/>
            <person name="Yuan D."/>
            <person name="Jin S."/>
            <person name="Zhang L."/>
        </authorList>
    </citation>
    <scope>NUCLEOTIDE SEQUENCE [LARGE SCALE GENOMIC DNA]</scope>
    <source>
        <strain evidence="1">SQ_2022a</strain>
    </source>
</reference>
<name>A0ACC0INE5_9ERIC</name>
<evidence type="ECO:0000313" key="2">
    <source>
        <dbReference type="Proteomes" id="UP001060215"/>
    </source>
</evidence>
<protein>
    <submittedName>
        <fullName evidence="1">Uncharacterized protein</fullName>
    </submittedName>
</protein>